<keyword evidence="3" id="KW-1185">Reference proteome</keyword>
<evidence type="ECO:0000313" key="3">
    <source>
        <dbReference type="Proteomes" id="UP000002524"/>
    </source>
</evidence>
<dbReference type="Gene3D" id="2.160.20.10">
    <property type="entry name" value="Single-stranded right-handed beta-helix, Pectin lyase-like"/>
    <property type="match status" value="2"/>
</dbReference>
<evidence type="ECO:0000259" key="1">
    <source>
        <dbReference type="Pfam" id="PF13229"/>
    </source>
</evidence>
<evidence type="ECO:0000313" key="2">
    <source>
        <dbReference type="EMBL" id="AAF12325.1"/>
    </source>
</evidence>
<dbReference type="EnsemblBacteria" id="AAF12325">
    <property type="protein sequence ID" value="AAF12325"/>
    <property type="gene ID" value="DR_A0112"/>
</dbReference>
<reference evidence="2 3" key="1">
    <citation type="journal article" date="1999" name="Science">
        <title>Genome sequence of the radioresistant bacterium Deinococcus radiodurans R1.</title>
        <authorList>
            <person name="White O."/>
            <person name="Eisen J.A."/>
            <person name="Heidelberg J.F."/>
            <person name="Hickey E.K."/>
            <person name="Peterson J.D."/>
            <person name="Dodson R.J."/>
            <person name="Haft D.H."/>
            <person name="Gwinn M.L."/>
            <person name="Nelson W.C."/>
            <person name="Richardson D.L."/>
            <person name="Moffat K.S."/>
            <person name="Qin H."/>
            <person name="Jiang L."/>
            <person name="Pamphile W."/>
            <person name="Crosby M."/>
            <person name="Shen M."/>
            <person name="Vamathevan J.J."/>
            <person name="Lam P."/>
            <person name="McDonald L."/>
            <person name="Utterback T."/>
            <person name="Zalewski C."/>
            <person name="Makarova K.S."/>
            <person name="Aravind L."/>
            <person name="Daly M.J."/>
            <person name="Minton K.W."/>
            <person name="Fleischmann R.D."/>
            <person name="Ketchum K.A."/>
            <person name="Nelson K.E."/>
            <person name="Salzberg S."/>
            <person name="Smith H.O."/>
            <person name="Venter J.C."/>
            <person name="Fraser C.M."/>
        </authorList>
    </citation>
    <scope>NUCLEOTIDE SEQUENCE [LARGE SCALE GENOMIC DNA]</scope>
    <source>
        <strain evidence="3">ATCC 13939 / DSM 20539 / JCM 16871 / LMG 4051 / NBRC 15346 / NCIMB 9279 / R1 / VKM B-1422</strain>
    </source>
</reference>
<feature type="domain" description="Right handed beta helix" evidence="1">
    <location>
        <begin position="630"/>
        <end position="779"/>
    </location>
</feature>
<dbReference type="HOGENOM" id="CLU_345384_0_0_0"/>
<dbReference type="Proteomes" id="UP000002524">
    <property type="component" value="Chromosome 2"/>
</dbReference>
<accession>Q9RZ42</accession>
<dbReference type="InterPro" id="IPR039448">
    <property type="entry name" value="Beta_helix"/>
</dbReference>
<name>Q9RZ42_DEIRA</name>
<dbReference type="InterPro" id="IPR011050">
    <property type="entry name" value="Pectin_lyase_fold/virulence"/>
</dbReference>
<dbReference type="KEGG" id="dra:DR_A0112"/>
<sequence>MNMTVLTISQDTLVMLPDGATGGTVQISYNGTTVGPVVASGDDQGRAVIVQGRLAKLTALDGKSPLQIAGREAGGRLPARVTLRIYPAGSATVAPIILSGLPVGSPDAPGIWDLSNIDDASGGMDVITPAERTSLALLKERGLLAAERAEGASAVAVAAEGKASAAISNLNSSVSSAATQAAQQAMQGTQREWADIKRDTAQTASQLSQQQEGNNAQTAMNIGRRTALKVALIGAAAGLYNVVSGQEAGQVWEVKEEGGAPVRRPELEAATQQQLGALNSPDLDAALASTSLAPRHIIGGLRGGTFDLVADDTPADGGIVVLRQDGRKLRRQVSPDGVMALEWWGVTPDAGDNDQAALDAWSSYANAHGGKFALLPGTEAVGHVKLQRPQRPVHIVGYGAKLIGTDTKRPVFEAYLAFQGGSIAGLMVRHQGIGTAPPANHSDSRRTPGGHGILITHGADWAVNSCMVSQVASMGILLIGVNGYTISNCNVDVCMGDGIHSCYGAARGTITGNNVRFTGDDGIPVVSYLTWPENDWNLDYAQGGSAAPLCHDITIVGNTVQHAGSRGMIVAGGARINLTGNIVDTTYAAGIFILKDDVYKTHGVTQVTLSGGQVYGAGRHADGEASGTHGISLIGDVADVTVDGVMVSNAKGHGVYVEVPGSIDVRGVTVFGNAGDGLLAAQGQVQVSGTFRGNGGRGVSALGAALLKLNGALVQENQQVGVGAGGASRVSLLNCDIENNGVEAGDTQIEAGDTAAVSLVGGRVRGKKIYGVVANTGTSVRCLGVDLEGAGTELNAVAAPNATLVTRNCFGIADTPAA</sequence>
<proteinExistence type="predicted"/>
<feature type="domain" description="Right handed beta helix" evidence="1">
    <location>
        <begin position="449"/>
        <end position="596"/>
    </location>
</feature>
<organism evidence="2 3">
    <name type="scientific">Deinococcus radiodurans (strain ATCC 13939 / DSM 20539 / JCM 16871 / CCUG 27074 / LMG 4051 / NBRC 15346 / NCIMB 9279 / VKM B-1422 / R1)</name>
    <dbReference type="NCBI Taxonomy" id="243230"/>
    <lineage>
        <taxon>Bacteria</taxon>
        <taxon>Thermotogati</taxon>
        <taxon>Deinococcota</taxon>
        <taxon>Deinococci</taxon>
        <taxon>Deinococcales</taxon>
        <taxon>Deinococcaceae</taxon>
        <taxon>Deinococcus</taxon>
    </lineage>
</organism>
<dbReference type="PIR" id="B75606">
    <property type="entry name" value="B75606"/>
</dbReference>
<dbReference type="eggNOG" id="COG5434">
    <property type="taxonomic scope" value="Bacteria"/>
</dbReference>
<dbReference type="OrthoDB" id="4710199at2"/>
<dbReference type="InterPro" id="IPR012334">
    <property type="entry name" value="Pectin_lyas_fold"/>
</dbReference>
<dbReference type="STRING" id="243230.DR_A0112"/>
<dbReference type="SUPFAM" id="SSF51126">
    <property type="entry name" value="Pectin lyase-like"/>
    <property type="match status" value="1"/>
</dbReference>
<gene>
    <name evidence="2" type="ordered locus">DR_A0112</name>
</gene>
<dbReference type="PaxDb" id="243230-DR_A0112"/>
<dbReference type="InParanoid" id="Q9RZ42"/>
<dbReference type="PATRIC" id="fig|243230.17.peg.2999"/>
<protein>
    <recommendedName>
        <fullName evidence="1">Right handed beta helix domain-containing protein</fullName>
    </recommendedName>
</protein>
<dbReference type="AlphaFoldDB" id="Q9RZ42"/>
<dbReference type="InterPro" id="IPR006626">
    <property type="entry name" value="PbH1"/>
</dbReference>
<dbReference type="SMART" id="SM00710">
    <property type="entry name" value="PbH1"/>
    <property type="match status" value="8"/>
</dbReference>
<dbReference type="Pfam" id="PF13229">
    <property type="entry name" value="Beta_helix"/>
    <property type="match status" value="2"/>
</dbReference>
<dbReference type="EMBL" id="AE001825">
    <property type="protein sequence ID" value="AAF12325.1"/>
    <property type="molecule type" value="Genomic_DNA"/>
</dbReference>